<evidence type="ECO:0000313" key="2">
    <source>
        <dbReference type="Proteomes" id="UP000068167"/>
    </source>
</evidence>
<dbReference type="KEGG" id="mpk:VL20_5869"/>
<reference evidence="1 2" key="1">
    <citation type="journal article" date="2016" name="Stand. Genomic Sci.">
        <title>Complete genome sequence and genomic characterization of Microcystis panniformis FACHB 1757 by third-generation sequencing.</title>
        <authorList>
            <person name="Zhang J.Y."/>
            <person name="Guan R."/>
            <person name="Zhang H.J."/>
            <person name="Li H."/>
            <person name="Xiao P."/>
            <person name="Yu G.L."/>
            <person name="Du L."/>
            <person name="Cao D.M."/>
            <person name="Zhu B.C."/>
            <person name="Li R.H."/>
            <person name="Lu Z.H."/>
        </authorList>
    </citation>
    <scope>NUCLEOTIDE SEQUENCE [LARGE SCALE GENOMIC DNA]</scope>
    <source>
        <strain evidence="1 2">FACHB-1757</strain>
    </source>
</reference>
<keyword evidence="2" id="KW-1185">Reference proteome</keyword>
<organism evidence="1 2">
    <name type="scientific">Microcystis panniformis FACHB-1757</name>
    <dbReference type="NCBI Taxonomy" id="1638788"/>
    <lineage>
        <taxon>Bacteria</taxon>
        <taxon>Bacillati</taxon>
        <taxon>Cyanobacteriota</taxon>
        <taxon>Cyanophyceae</taxon>
        <taxon>Oscillatoriophycideae</taxon>
        <taxon>Chroococcales</taxon>
        <taxon>Microcystaceae</taxon>
        <taxon>Microcystis</taxon>
    </lineage>
</organism>
<gene>
    <name evidence="1" type="ORF">VL20_5869</name>
</gene>
<dbReference type="EMBL" id="CP011339">
    <property type="protein sequence ID" value="AKV70662.1"/>
    <property type="molecule type" value="Genomic_DNA"/>
</dbReference>
<dbReference type="AlphaFoldDB" id="A0A0K1S964"/>
<dbReference type="Proteomes" id="UP000068167">
    <property type="component" value="Chromosome"/>
</dbReference>
<protein>
    <submittedName>
        <fullName evidence="1">Uncharacterized protein</fullName>
    </submittedName>
</protein>
<accession>A0A0K1S964</accession>
<sequence length="37" mass="4012">MAAFACMIVSSRELGRVISVISYQLSVISDYLWSSGA</sequence>
<name>A0A0K1S964_9CHRO</name>
<proteinExistence type="predicted"/>
<evidence type="ECO:0000313" key="1">
    <source>
        <dbReference type="EMBL" id="AKV70662.1"/>
    </source>
</evidence>
<dbReference type="PATRIC" id="fig|1638788.3.peg.5910"/>